<evidence type="ECO:0000313" key="1">
    <source>
        <dbReference type="EMBL" id="KAJ6683527.1"/>
    </source>
</evidence>
<evidence type="ECO:0000313" key="2">
    <source>
        <dbReference type="Proteomes" id="UP001151529"/>
    </source>
</evidence>
<dbReference type="Proteomes" id="UP001151529">
    <property type="component" value="Chromosome 17"/>
</dbReference>
<dbReference type="EMBL" id="JAPFFL010000013">
    <property type="protein sequence ID" value="KAJ6683527.1"/>
    <property type="molecule type" value="Genomic_DNA"/>
</dbReference>
<reference evidence="1" key="1">
    <citation type="submission" date="2022-11" db="EMBL/GenBank/DDBJ databases">
        <authorList>
            <person name="Hyden B.L."/>
            <person name="Feng K."/>
            <person name="Yates T."/>
            <person name="Jawdy S."/>
            <person name="Smart L.B."/>
            <person name="Muchero W."/>
        </authorList>
    </citation>
    <scope>NUCLEOTIDE SEQUENCE</scope>
    <source>
        <tissue evidence="1">Shoot tip</tissue>
    </source>
</reference>
<organism evidence="1 2">
    <name type="scientific">Salix viminalis</name>
    <name type="common">Common osier</name>
    <name type="synonym">Basket willow</name>
    <dbReference type="NCBI Taxonomy" id="40686"/>
    <lineage>
        <taxon>Eukaryota</taxon>
        <taxon>Viridiplantae</taxon>
        <taxon>Streptophyta</taxon>
        <taxon>Embryophyta</taxon>
        <taxon>Tracheophyta</taxon>
        <taxon>Spermatophyta</taxon>
        <taxon>Magnoliopsida</taxon>
        <taxon>eudicotyledons</taxon>
        <taxon>Gunneridae</taxon>
        <taxon>Pentapetalae</taxon>
        <taxon>rosids</taxon>
        <taxon>fabids</taxon>
        <taxon>Malpighiales</taxon>
        <taxon>Salicaceae</taxon>
        <taxon>Saliceae</taxon>
        <taxon>Salix</taxon>
    </lineage>
</organism>
<accession>A0A9Q0P8R7</accession>
<comment type="caution">
    <text evidence="1">The sequence shown here is derived from an EMBL/GenBank/DDBJ whole genome shotgun (WGS) entry which is preliminary data.</text>
</comment>
<proteinExistence type="predicted"/>
<keyword evidence="2" id="KW-1185">Reference proteome</keyword>
<reference evidence="1" key="2">
    <citation type="journal article" date="2023" name="Int. J. Mol. Sci.">
        <title>De Novo Assembly and Annotation of 11 Diverse Shrub Willow (Salix) Genomes Reveals Novel Gene Organization in Sex-Linked Regions.</title>
        <authorList>
            <person name="Hyden B."/>
            <person name="Feng K."/>
            <person name="Yates T.B."/>
            <person name="Jawdy S."/>
            <person name="Cereghino C."/>
            <person name="Smart L.B."/>
            <person name="Muchero W."/>
        </authorList>
    </citation>
    <scope>NUCLEOTIDE SEQUENCE [LARGE SCALE GENOMIC DNA]</scope>
    <source>
        <tissue evidence="1">Shoot tip</tissue>
    </source>
</reference>
<dbReference type="AlphaFoldDB" id="A0A9Q0P8R7"/>
<protein>
    <submittedName>
        <fullName evidence="1">Uncharacterized protein</fullName>
    </submittedName>
</protein>
<name>A0A9Q0P8R7_SALVM</name>
<gene>
    <name evidence="1" type="ORF">OIU85_007238</name>
</gene>
<sequence>MNPISPWHMLHVIERLEYTFKFNSFIITNRQASHSCFKLKSLLFHKPNQNIKQQTPESQLFYSLNSSFSANKQVHGIKIQQLHFPFF</sequence>